<evidence type="ECO:0000256" key="1">
    <source>
        <dbReference type="SAM" id="Coils"/>
    </source>
</evidence>
<dbReference type="EMBL" id="LJEX02000136">
    <property type="protein sequence ID" value="OCO80400.1"/>
    <property type="molecule type" value="Genomic_DNA"/>
</dbReference>
<feature type="coiled-coil region" evidence="1">
    <location>
        <begin position="5"/>
        <end position="32"/>
    </location>
</feature>
<dbReference type="AlphaFoldDB" id="A0A6H2ZWH4"/>
<protein>
    <recommendedName>
        <fullName evidence="5">Hemolysin XhlA</fullName>
    </recommendedName>
</protein>
<keyword evidence="1" id="KW-0175">Coiled coil</keyword>
<gene>
    <name evidence="3" type="ORF">AN695_0205835</name>
</gene>
<proteinExistence type="predicted"/>
<accession>A0A6H2ZWH4</accession>
<keyword evidence="2" id="KW-1133">Transmembrane helix</keyword>
<evidence type="ECO:0000313" key="3">
    <source>
        <dbReference type="EMBL" id="OCO80400.1"/>
    </source>
</evidence>
<sequence>MESRVAKLEADVEHIKNSLKDIKDDVREIKRDARVDFRLLFGAIIASTLGLAGIMAKGFNWF</sequence>
<keyword evidence="2" id="KW-0812">Transmembrane</keyword>
<name>A0A6H2ZWH4_SERMA</name>
<comment type="caution">
    <text evidence="3">The sequence shown here is derived from an EMBL/GenBank/DDBJ whole genome shotgun (WGS) entry which is preliminary data.</text>
</comment>
<evidence type="ECO:0000313" key="4">
    <source>
        <dbReference type="Proteomes" id="UP000050489"/>
    </source>
</evidence>
<keyword evidence="2" id="KW-0472">Membrane</keyword>
<reference evidence="4" key="1">
    <citation type="submission" date="2016-04" db="EMBL/GenBank/DDBJ databases">
        <authorList>
            <person name="Osei Sekyere J."/>
            <person name="Sivertsen A."/>
            <person name="Pedersen A.T."/>
            <person name="Sundsfjord A."/>
        </authorList>
    </citation>
    <scope>NUCLEOTIDE SEQUENCE [LARGE SCALE GENOMIC DNA]</scope>
    <source>
        <strain evidence="4">945174350</strain>
    </source>
</reference>
<organism evidence="3 4">
    <name type="scientific">Serratia marcescens</name>
    <dbReference type="NCBI Taxonomy" id="615"/>
    <lineage>
        <taxon>Bacteria</taxon>
        <taxon>Pseudomonadati</taxon>
        <taxon>Pseudomonadota</taxon>
        <taxon>Gammaproteobacteria</taxon>
        <taxon>Enterobacterales</taxon>
        <taxon>Yersiniaceae</taxon>
        <taxon>Serratia</taxon>
    </lineage>
</organism>
<evidence type="ECO:0008006" key="5">
    <source>
        <dbReference type="Google" id="ProtNLM"/>
    </source>
</evidence>
<evidence type="ECO:0000256" key="2">
    <source>
        <dbReference type="SAM" id="Phobius"/>
    </source>
</evidence>
<feature type="transmembrane region" description="Helical" evidence="2">
    <location>
        <begin position="37"/>
        <end position="56"/>
    </location>
</feature>
<dbReference type="Proteomes" id="UP000050489">
    <property type="component" value="Unassembled WGS sequence"/>
</dbReference>
<dbReference type="Gene3D" id="1.20.5.190">
    <property type="match status" value="1"/>
</dbReference>